<comment type="similarity">
    <text evidence="6">Belongs to the azoreductase type 1 family.</text>
</comment>
<dbReference type="Gene3D" id="3.40.50.360">
    <property type="match status" value="1"/>
</dbReference>
<keyword evidence="1 6" id="KW-0285">Flavoprotein</keyword>
<dbReference type="EC" id="1.7.1.17" evidence="6"/>
<dbReference type="HAMAP" id="MF_01216">
    <property type="entry name" value="Azoreductase_type1"/>
    <property type="match status" value="1"/>
</dbReference>
<dbReference type="InterPro" id="IPR029039">
    <property type="entry name" value="Flavoprotein-like_sf"/>
</dbReference>
<dbReference type="EC" id="1.6.5.-" evidence="6"/>
<dbReference type="GO" id="GO:0016652">
    <property type="term" value="F:oxidoreductase activity, acting on NAD(P)H as acceptor"/>
    <property type="evidence" value="ECO:0007669"/>
    <property type="project" value="UniProtKB-UniRule"/>
</dbReference>
<feature type="binding site" evidence="6">
    <location>
        <position position="9"/>
    </location>
    <ligand>
        <name>FMN</name>
        <dbReference type="ChEBI" id="CHEBI:58210"/>
    </ligand>
</feature>
<evidence type="ECO:0000256" key="6">
    <source>
        <dbReference type="HAMAP-Rule" id="MF_01216"/>
    </source>
</evidence>
<comment type="catalytic activity">
    <reaction evidence="5">
        <text>N,N-dimethyl-1,4-phenylenediamine + anthranilate + 2 NAD(+) = 2-(4-dimethylaminophenyl)diazenylbenzoate + 2 NADH + 2 H(+)</text>
        <dbReference type="Rhea" id="RHEA:55872"/>
        <dbReference type="ChEBI" id="CHEBI:15378"/>
        <dbReference type="ChEBI" id="CHEBI:15783"/>
        <dbReference type="ChEBI" id="CHEBI:16567"/>
        <dbReference type="ChEBI" id="CHEBI:57540"/>
        <dbReference type="ChEBI" id="CHEBI:57945"/>
        <dbReference type="ChEBI" id="CHEBI:71579"/>
        <dbReference type="EC" id="1.7.1.17"/>
    </reaction>
    <physiologicalReaction direction="right-to-left" evidence="5">
        <dbReference type="Rhea" id="RHEA:55874"/>
    </physiologicalReaction>
</comment>
<evidence type="ECO:0000313" key="9">
    <source>
        <dbReference type="Proteomes" id="UP000215633"/>
    </source>
</evidence>
<evidence type="ECO:0000256" key="5">
    <source>
        <dbReference type="ARBA" id="ARBA00048542"/>
    </source>
</evidence>
<gene>
    <name evidence="6" type="primary">azoR</name>
    <name evidence="8" type="ORF">CAL24_03650</name>
</gene>
<feature type="binding site" evidence="6">
    <location>
        <begin position="140"/>
        <end position="143"/>
    </location>
    <ligand>
        <name>FMN</name>
        <dbReference type="ChEBI" id="CHEBI:58210"/>
    </ligand>
</feature>
<name>A0A261VY57_9BORD</name>
<dbReference type="RefSeq" id="WP_094805749.1">
    <property type="nucleotide sequence ID" value="NZ_NEVT01000003.1"/>
</dbReference>
<dbReference type="GO" id="GO:0009055">
    <property type="term" value="F:electron transfer activity"/>
    <property type="evidence" value="ECO:0007669"/>
    <property type="project" value="UniProtKB-UniRule"/>
</dbReference>
<dbReference type="InterPro" id="IPR003680">
    <property type="entry name" value="Flavodoxin_fold"/>
</dbReference>
<dbReference type="InterPro" id="IPR023048">
    <property type="entry name" value="NADH:quinone_OxRdtase_FMN_depd"/>
</dbReference>
<keyword evidence="2 6" id="KW-0288">FMN</keyword>
<evidence type="ECO:0000256" key="3">
    <source>
        <dbReference type="ARBA" id="ARBA00023002"/>
    </source>
</evidence>
<protein>
    <recommendedName>
        <fullName evidence="6">FMN dependent NADH:quinone oxidoreductase</fullName>
        <ecNumber evidence="6">1.6.5.-</ecNumber>
    </recommendedName>
    <alternativeName>
        <fullName evidence="6">Azo-dye reductase</fullName>
    </alternativeName>
    <alternativeName>
        <fullName evidence="6">FMN-dependent NADH-azo compound oxidoreductase</fullName>
    </alternativeName>
    <alternativeName>
        <fullName evidence="6">FMN-dependent NADH-azoreductase</fullName>
        <ecNumber evidence="6">1.7.1.17</ecNumber>
    </alternativeName>
</protein>
<reference evidence="9" key="1">
    <citation type="submission" date="2017-05" db="EMBL/GenBank/DDBJ databases">
        <title>Complete and WGS of Bordetella genogroups.</title>
        <authorList>
            <person name="Spilker T."/>
            <person name="Lipuma J."/>
        </authorList>
    </citation>
    <scope>NUCLEOTIDE SEQUENCE [LARGE SCALE GENOMIC DNA]</scope>
    <source>
        <strain evidence="9">AU8256</strain>
    </source>
</reference>
<proteinExistence type="inferred from homology"/>
<dbReference type="Proteomes" id="UP000215633">
    <property type="component" value="Unassembled WGS sequence"/>
</dbReference>
<comment type="function">
    <text evidence="6">Quinone reductase that provides resistance to thiol-specific stress caused by electrophilic quinones.</text>
</comment>
<dbReference type="PANTHER" id="PTHR43741">
    <property type="entry name" value="FMN-DEPENDENT NADH-AZOREDUCTASE 1"/>
    <property type="match status" value="1"/>
</dbReference>
<feature type="domain" description="Flavodoxin-like fold" evidence="7">
    <location>
        <begin position="1"/>
        <end position="200"/>
    </location>
</feature>
<sequence>MSILRITCSPRGAASESHRLAQAIIGRIACADAAAAESVVEVDAGRLPHVDPDYAAALCAAADPAGPVAERGSLGLSSRLIASLAQADYVVIATPMHNFTVPSALKAWIDHVVRVRHTFNITPEGKIGVLADRPVFVAISAGGLFSGSGPRQPDFLTPYLKTVLGTIGLRDVTFFSVEGTVRGLDALRAARADAEAQIAAAVARTMARRAAVAAC</sequence>
<dbReference type="Pfam" id="PF02525">
    <property type="entry name" value="Flavodoxin_2"/>
    <property type="match status" value="1"/>
</dbReference>
<dbReference type="AlphaFoldDB" id="A0A261VY57"/>
<evidence type="ECO:0000313" key="8">
    <source>
        <dbReference type="EMBL" id="OZI79046.1"/>
    </source>
</evidence>
<keyword evidence="9" id="KW-1185">Reference proteome</keyword>
<dbReference type="GO" id="GO:0010181">
    <property type="term" value="F:FMN binding"/>
    <property type="evidence" value="ECO:0007669"/>
    <property type="project" value="UniProtKB-UniRule"/>
</dbReference>
<accession>A0A261VY57</accession>
<organism evidence="8 9">
    <name type="scientific">Bordetella genomosp. 2</name>
    <dbReference type="NCBI Taxonomy" id="1983456"/>
    <lineage>
        <taxon>Bacteria</taxon>
        <taxon>Pseudomonadati</taxon>
        <taxon>Pseudomonadota</taxon>
        <taxon>Betaproteobacteria</taxon>
        <taxon>Burkholderiales</taxon>
        <taxon>Alcaligenaceae</taxon>
        <taxon>Bordetella</taxon>
    </lineage>
</organism>
<comment type="caution">
    <text evidence="8">The sequence shown here is derived from an EMBL/GenBank/DDBJ whole genome shotgun (WGS) entry which is preliminary data.</text>
</comment>
<comment type="cofactor">
    <cofactor evidence="6">
        <name>FMN</name>
        <dbReference type="ChEBI" id="CHEBI:58210"/>
    </cofactor>
    <text evidence="6">Binds 1 FMN per subunit.</text>
</comment>
<evidence type="ECO:0000259" key="7">
    <source>
        <dbReference type="Pfam" id="PF02525"/>
    </source>
</evidence>
<comment type="function">
    <text evidence="6">Also exhibits azoreductase activity. Catalyzes the reductive cleavage of the azo bond in aromatic azo compounds to the corresponding amines.</text>
</comment>
<feature type="binding site" evidence="6">
    <location>
        <begin position="15"/>
        <end position="17"/>
    </location>
    <ligand>
        <name>FMN</name>
        <dbReference type="ChEBI" id="CHEBI:58210"/>
    </ligand>
</feature>
<dbReference type="GO" id="GO:0016655">
    <property type="term" value="F:oxidoreductase activity, acting on NAD(P)H, quinone or similar compound as acceptor"/>
    <property type="evidence" value="ECO:0007669"/>
    <property type="project" value="InterPro"/>
</dbReference>
<dbReference type="SUPFAM" id="SSF52218">
    <property type="entry name" value="Flavoproteins"/>
    <property type="match status" value="1"/>
</dbReference>
<evidence type="ECO:0000256" key="2">
    <source>
        <dbReference type="ARBA" id="ARBA00022643"/>
    </source>
</evidence>
<comment type="subunit">
    <text evidence="6">Homodimer.</text>
</comment>
<comment type="caution">
    <text evidence="6">Lacks conserved residue(s) required for the propagation of feature annotation.</text>
</comment>
<evidence type="ECO:0000256" key="1">
    <source>
        <dbReference type="ARBA" id="ARBA00022630"/>
    </source>
</evidence>
<dbReference type="PANTHER" id="PTHR43741:SF4">
    <property type="entry name" value="FMN-DEPENDENT NADH:QUINONE OXIDOREDUCTASE"/>
    <property type="match status" value="1"/>
</dbReference>
<dbReference type="InterPro" id="IPR050104">
    <property type="entry name" value="FMN-dep_NADH:Q_OxRdtase_AzoR1"/>
</dbReference>
<comment type="catalytic activity">
    <reaction evidence="6">
        <text>2 a quinone + NADH + H(+) = 2 a 1,4-benzosemiquinone + NAD(+)</text>
        <dbReference type="Rhea" id="RHEA:65952"/>
        <dbReference type="ChEBI" id="CHEBI:15378"/>
        <dbReference type="ChEBI" id="CHEBI:57540"/>
        <dbReference type="ChEBI" id="CHEBI:57945"/>
        <dbReference type="ChEBI" id="CHEBI:132124"/>
        <dbReference type="ChEBI" id="CHEBI:134225"/>
    </reaction>
</comment>
<keyword evidence="3 6" id="KW-0560">Oxidoreductase</keyword>
<dbReference type="EMBL" id="NEVT01000003">
    <property type="protein sequence ID" value="OZI79046.1"/>
    <property type="molecule type" value="Genomic_DNA"/>
</dbReference>
<evidence type="ECO:0000256" key="4">
    <source>
        <dbReference type="ARBA" id="ARBA00023027"/>
    </source>
</evidence>
<keyword evidence="4 6" id="KW-0520">NAD</keyword>